<dbReference type="HAMAP" id="MF_00925">
    <property type="entry name" value="OM_assembly_BamE"/>
    <property type="match status" value="1"/>
</dbReference>
<keyword evidence="1 4" id="KW-0732">Signal</keyword>
<comment type="subunit">
    <text evidence="4">Part of the Bam complex.</text>
</comment>
<evidence type="ECO:0000313" key="6">
    <source>
        <dbReference type="EMBL" id="RXZ42496.1"/>
    </source>
</evidence>
<evidence type="ECO:0000256" key="4">
    <source>
        <dbReference type="HAMAP-Rule" id="MF_00925"/>
    </source>
</evidence>
<dbReference type="PANTHER" id="PTHR37482">
    <property type="entry name" value="OUTER MEMBRANE PROTEIN ASSEMBLY FACTOR BAME"/>
    <property type="match status" value="1"/>
</dbReference>
<evidence type="ECO:0000313" key="7">
    <source>
        <dbReference type="Proteomes" id="UP000290682"/>
    </source>
</evidence>
<keyword evidence="7" id="KW-1185">Reference proteome</keyword>
<evidence type="ECO:0000259" key="5">
    <source>
        <dbReference type="Pfam" id="PF04355"/>
    </source>
</evidence>
<dbReference type="EMBL" id="REGR01000014">
    <property type="protein sequence ID" value="RXZ42496.1"/>
    <property type="molecule type" value="Genomic_DNA"/>
</dbReference>
<comment type="caution">
    <text evidence="6">The sequence shown here is derived from an EMBL/GenBank/DDBJ whole genome shotgun (WGS) entry which is preliminary data.</text>
</comment>
<evidence type="ECO:0000256" key="2">
    <source>
        <dbReference type="ARBA" id="ARBA00023136"/>
    </source>
</evidence>
<dbReference type="Proteomes" id="UP000290682">
    <property type="component" value="Unassembled WGS sequence"/>
</dbReference>
<comment type="similarity">
    <text evidence="4">Belongs to the BamE family.</text>
</comment>
<sequence>MRSLILALSVVLTGCSALNPAEWISPYQLDIPQGNTVSEESLARIKPGMTRSQVRFVLGTPLLNDPFHADRWDYAFRLVRDGKLAENTRLTLYFNGDTLARTETYGLAKPQAASEPAAVVVAPATQ</sequence>
<dbReference type="Gene3D" id="3.30.1450.10">
    <property type="match status" value="1"/>
</dbReference>
<evidence type="ECO:0000256" key="1">
    <source>
        <dbReference type="ARBA" id="ARBA00022729"/>
    </source>
</evidence>
<dbReference type="RefSeq" id="WP_129213296.1">
    <property type="nucleotide sequence ID" value="NZ_REGR01000014.1"/>
</dbReference>
<proteinExistence type="inferred from homology"/>
<reference evidence="6 7" key="1">
    <citation type="submission" date="2018-10" db="EMBL/GenBank/DDBJ databases">
        <title>Draft genome of Fastidiocella sp. strain 375T, a bacterium isolated from a karstic cave dripping water.</title>
        <authorList>
            <person name="Coelho C."/>
            <person name="Verissimo A."/>
            <person name="Tiago I."/>
        </authorList>
    </citation>
    <scope>NUCLEOTIDE SEQUENCE [LARGE SCALE GENOMIC DNA]</scope>
    <source>
        <strain evidence="6 7">CAVE-375</strain>
    </source>
</reference>
<dbReference type="PANTHER" id="PTHR37482:SF1">
    <property type="entry name" value="OUTER MEMBRANE PROTEIN ASSEMBLY FACTOR BAME"/>
    <property type="match status" value="1"/>
</dbReference>
<dbReference type="InterPro" id="IPR007450">
    <property type="entry name" value="BamE_dom"/>
</dbReference>
<feature type="domain" description="Outer membrane protein assembly factor BamE" evidence="5">
    <location>
        <begin position="34"/>
        <end position="103"/>
    </location>
</feature>
<gene>
    <name evidence="4" type="primary">bamE</name>
    <name evidence="6" type="ORF">EBB06_11350</name>
</gene>
<keyword evidence="2 4" id="KW-0472">Membrane</keyword>
<protein>
    <recommendedName>
        <fullName evidence="4">Outer membrane protein assembly factor BamE</fullName>
    </recommendedName>
</protein>
<evidence type="ECO:0000256" key="3">
    <source>
        <dbReference type="ARBA" id="ARBA00023237"/>
    </source>
</evidence>
<organism evidence="6 7">
    <name type="scientific">Crenobacter cavernae</name>
    <dbReference type="NCBI Taxonomy" id="2290923"/>
    <lineage>
        <taxon>Bacteria</taxon>
        <taxon>Pseudomonadati</taxon>
        <taxon>Pseudomonadota</taxon>
        <taxon>Betaproteobacteria</taxon>
        <taxon>Neisseriales</taxon>
        <taxon>Neisseriaceae</taxon>
        <taxon>Crenobacter</taxon>
    </lineage>
</organism>
<keyword evidence="4" id="KW-0564">Palmitate</keyword>
<name>A0ABY0FA05_9NEIS</name>
<dbReference type="InterPro" id="IPR037873">
    <property type="entry name" value="BamE-like"/>
</dbReference>
<keyword evidence="3 4" id="KW-0998">Cell outer membrane</keyword>
<dbReference type="InterPro" id="IPR026592">
    <property type="entry name" value="BamE"/>
</dbReference>
<comment type="subcellular location">
    <subcellularLocation>
        <location evidence="4">Cell outer membrane</location>
        <topology evidence="4">Lipid-anchor</topology>
    </subcellularLocation>
</comment>
<dbReference type="Pfam" id="PF04355">
    <property type="entry name" value="BamE"/>
    <property type="match status" value="1"/>
</dbReference>
<accession>A0ABY0FA05</accession>
<comment type="function">
    <text evidence="4">Part of the outer membrane protein assembly complex, which is involved in assembly and insertion of beta-barrel proteins into the outer membrane.</text>
</comment>
<dbReference type="PROSITE" id="PS51257">
    <property type="entry name" value="PROKAR_LIPOPROTEIN"/>
    <property type="match status" value="1"/>
</dbReference>
<keyword evidence="4" id="KW-0449">Lipoprotein</keyword>